<gene>
    <name evidence="1" type="primary">MEMO1_3</name>
    <name evidence="1" type="ORF">PGTUg99_017543</name>
</gene>
<comment type="caution">
    <text evidence="1">The sequence shown here is derived from an EMBL/GenBank/DDBJ whole genome shotgun (WGS) entry which is preliminary data.</text>
</comment>
<evidence type="ECO:0000313" key="1">
    <source>
        <dbReference type="EMBL" id="KAA1134967.1"/>
    </source>
</evidence>
<accession>A0A5B0SAV8</accession>
<evidence type="ECO:0000313" key="2">
    <source>
        <dbReference type="Proteomes" id="UP000325313"/>
    </source>
</evidence>
<protein>
    <submittedName>
        <fullName evidence="1">Protein memo1</fullName>
    </submittedName>
</protein>
<name>A0A5B0SAV8_PUCGR</name>
<organism evidence="1 2">
    <name type="scientific">Puccinia graminis f. sp. tritici</name>
    <dbReference type="NCBI Taxonomy" id="56615"/>
    <lineage>
        <taxon>Eukaryota</taxon>
        <taxon>Fungi</taxon>
        <taxon>Dikarya</taxon>
        <taxon>Basidiomycota</taxon>
        <taxon>Pucciniomycotina</taxon>
        <taxon>Pucciniomycetes</taxon>
        <taxon>Pucciniales</taxon>
        <taxon>Pucciniaceae</taxon>
        <taxon>Puccinia</taxon>
    </lineage>
</organism>
<proteinExistence type="predicted"/>
<dbReference type="AlphaFoldDB" id="A0A5B0SAV8"/>
<dbReference type="EMBL" id="VDEP01000043">
    <property type="protein sequence ID" value="KAA1134967.1"/>
    <property type="molecule type" value="Genomic_DNA"/>
</dbReference>
<reference evidence="1 2" key="1">
    <citation type="submission" date="2019-05" db="EMBL/GenBank/DDBJ databases">
        <title>Emergence of the Ug99 lineage of the wheat stem rust pathogen through somatic hybridization.</title>
        <authorList>
            <person name="Li F."/>
            <person name="Upadhyaya N.M."/>
            <person name="Sperschneider J."/>
            <person name="Matny O."/>
            <person name="Nguyen-Phuc H."/>
            <person name="Mago R."/>
            <person name="Raley C."/>
            <person name="Miller M.E."/>
            <person name="Silverstein K.A.T."/>
            <person name="Henningsen E."/>
            <person name="Hirsch C.D."/>
            <person name="Visser B."/>
            <person name="Pretorius Z.A."/>
            <person name="Steffenson B.J."/>
            <person name="Schwessinger B."/>
            <person name="Dodds P.N."/>
            <person name="Figueroa M."/>
        </authorList>
    </citation>
    <scope>NUCLEOTIDE SEQUENCE [LARGE SCALE GENOMIC DNA]</scope>
    <source>
        <strain evidence="1 2">Ug99</strain>
    </source>
</reference>
<sequence length="195" mass="20524">MVALHPDIRADADIRLLFPGKAASAPASASPGGYPPALAGIRADILGYPPSKWLARHILAGWKGCLPAGEACTLPAGRFLPRVLPIRRKAEPVNTTFATSLARSYLDVLSGCNLVATSSAGSYHDVLSCCDFTTSSACSYLSATSLQPPCLAFISLLPSLDFAPAHTVGMKTCGCKQLETGITDQICRPRHGTPW</sequence>
<dbReference type="Proteomes" id="UP000325313">
    <property type="component" value="Unassembled WGS sequence"/>
</dbReference>